<evidence type="ECO:0000313" key="2">
    <source>
        <dbReference type="EMBL" id="ADU28131.1"/>
    </source>
</evidence>
<accession>E6U761</accession>
<proteinExistence type="predicted"/>
<keyword evidence="3" id="KW-1185">Reference proteome</keyword>
<dbReference type="EMBL" id="CP002400">
    <property type="protein sequence ID" value="ADU28131.1"/>
    <property type="molecule type" value="Genomic_DNA"/>
</dbReference>
<evidence type="ECO:0000256" key="1">
    <source>
        <dbReference type="SAM" id="Phobius"/>
    </source>
</evidence>
<protein>
    <submittedName>
        <fullName evidence="2">Uncharacterized protein</fullName>
    </submittedName>
</protein>
<name>E6U761_ETHHY</name>
<organism evidence="2 3">
    <name type="scientific">Ethanoligenens harbinense (strain DSM 18485 / JCM 12961 / CGMCC 1.5033 / YUAN-3)</name>
    <dbReference type="NCBI Taxonomy" id="663278"/>
    <lineage>
        <taxon>Bacteria</taxon>
        <taxon>Bacillati</taxon>
        <taxon>Bacillota</taxon>
        <taxon>Clostridia</taxon>
        <taxon>Eubacteriales</taxon>
        <taxon>Oscillospiraceae</taxon>
        <taxon>Ethanoligenens</taxon>
    </lineage>
</organism>
<keyword evidence="1" id="KW-0472">Membrane</keyword>
<keyword evidence="1" id="KW-1133">Transmembrane helix</keyword>
<dbReference type="AlphaFoldDB" id="E6U761"/>
<dbReference type="KEGG" id="eha:Ethha_2638"/>
<feature type="transmembrane region" description="Helical" evidence="1">
    <location>
        <begin position="21"/>
        <end position="44"/>
    </location>
</feature>
<dbReference type="HOGENOM" id="CLU_1774604_0_0_9"/>
<dbReference type="RefSeq" id="WP_013486474.1">
    <property type="nucleotide sequence ID" value="NC_014828.1"/>
</dbReference>
<sequence>MKHRVFKTDERIVQAPPRPRAVKMITWFFLAGMVAVFLTAMGVVDYQSRAVGWNQHRQEFAVSFMGDDVRLTVFGASGTFALQPAYHAAAYIQRYQQGMDTLKPAPVWLAQEAGTLLLRAQGQRVRQAVLSLQRTVQKLPPLPNIW</sequence>
<reference evidence="2 3" key="1">
    <citation type="submission" date="2010-12" db="EMBL/GenBank/DDBJ databases">
        <title>Complete sequence of Ethanoligenens harbinense YUAN-3.</title>
        <authorList>
            <person name="Lucas S."/>
            <person name="Copeland A."/>
            <person name="Lapidus A."/>
            <person name="Cheng J.-F."/>
            <person name="Bruce D."/>
            <person name="Goodwin L."/>
            <person name="Pitluck S."/>
            <person name="Chertkov O."/>
            <person name="Misra M."/>
            <person name="Detter J.C."/>
            <person name="Han C."/>
            <person name="Tapia R."/>
            <person name="Land M."/>
            <person name="Hauser L."/>
            <person name="Jeffries C."/>
            <person name="Kyrpides N."/>
            <person name="Ivanova N."/>
            <person name="Mikhailova N."/>
            <person name="Wang A."/>
            <person name="Mouttaki H."/>
            <person name="He Z."/>
            <person name="Zhou J."/>
            <person name="Hemme C.L."/>
            <person name="Woyke T."/>
        </authorList>
    </citation>
    <scope>NUCLEOTIDE SEQUENCE [LARGE SCALE GENOMIC DNA]</scope>
    <source>
        <strain evidence="3">DSM 18485 / JCM 12961 / CGMCC 1.5033 / YUAN-3</strain>
    </source>
</reference>
<keyword evidence="1" id="KW-0812">Transmembrane</keyword>
<gene>
    <name evidence="2" type="ordered locus">Ethha_2638</name>
</gene>
<dbReference type="Proteomes" id="UP000001551">
    <property type="component" value="Chromosome"/>
</dbReference>
<evidence type="ECO:0000313" key="3">
    <source>
        <dbReference type="Proteomes" id="UP000001551"/>
    </source>
</evidence>